<sequence>MSTATTLWIQVVGAADADAAEVHELALGLRRLLLEETEARDVAFAEEPAPEGSRSGTALALGTLAVALAPAVLRPALRVLETWLENRPDGGVTVTLGDRSIELGHARREERERLIAAFLEAAGPAPDPDPDPDPGDPAATD</sequence>
<dbReference type="Proteomes" id="UP001183388">
    <property type="component" value="Unassembled WGS sequence"/>
</dbReference>
<accession>A0ABU2LA17</accession>
<proteinExistence type="predicted"/>
<dbReference type="EMBL" id="JAVREN010000022">
    <property type="protein sequence ID" value="MDT0308421.1"/>
    <property type="molecule type" value="Genomic_DNA"/>
</dbReference>
<reference evidence="3" key="1">
    <citation type="submission" date="2023-07" db="EMBL/GenBank/DDBJ databases">
        <title>30 novel species of actinomycetes from the DSMZ collection.</title>
        <authorList>
            <person name="Nouioui I."/>
        </authorList>
    </citation>
    <scope>NUCLEOTIDE SEQUENCE [LARGE SCALE GENOMIC DNA]</scope>
    <source>
        <strain evidence="3">DSM 44917</strain>
    </source>
</reference>
<protein>
    <submittedName>
        <fullName evidence="2">Uncharacterized protein</fullName>
    </submittedName>
</protein>
<evidence type="ECO:0000313" key="3">
    <source>
        <dbReference type="Proteomes" id="UP001183388"/>
    </source>
</evidence>
<organism evidence="2 3">
    <name type="scientific">Streptomyces boetiae</name>
    <dbReference type="NCBI Taxonomy" id="3075541"/>
    <lineage>
        <taxon>Bacteria</taxon>
        <taxon>Bacillati</taxon>
        <taxon>Actinomycetota</taxon>
        <taxon>Actinomycetes</taxon>
        <taxon>Kitasatosporales</taxon>
        <taxon>Streptomycetaceae</taxon>
        <taxon>Streptomyces</taxon>
    </lineage>
</organism>
<dbReference type="RefSeq" id="WP_311631372.1">
    <property type="nucleotide sequence ID" value="NZ_JAVREN010000022.1"/>
</dbReference>
<gene>
    <name evidence="2" type="ORF">RM780_15840</name>
</gene>
<comment type="caution">
    <text evidence="2">The sequence shown here is derived from an EMBL/GenBank/DDBJ whole genome shotgun (WGS) entry which is preliminary data.</text>
</comment>
<keyword evidence="3" id="KW-1185">Reference proteome</keyword>
<evidence type="ECO:0000256" key="1">
    <source>
        <dbReference type="SAM" id="MobiDB-lite"/>
    </source>
</evidence>
<feature type="region of interest" description="Disordered" evidence="1">
    <location>
        <begin position="120"/>
        <end position="141"/>
    </location>
</feature>
<evidence type="ECO:0000313" key="2">
    <source>
        <dbReference type="EMBL" id="MDT0308421.1"/>
    </source>
</evidence>
<name>A0ABU2LA17_9ACTN</name>